<sequence length="450" mass="50836">MSLSSIRGRTGDPWTDTLCRSRSQSPALRVPLRAPHRVLRSAPHWRDSPLLCSGTRGVLLFSVLRFTRHARPEKGQRTAREVDTEKADRGFRILEVASSFLGGQKSLVKVAKWGSREAWRTMVRELAPQSPEGEYLRPASQLRAEDTDLELLDHGHAVYLGNTCPWCHRVALALALRQVPNRCVARVQLLDDPERASRGGWAFDSSRGFEDPVFQAKDLREVYDRAAGGSAGYVGRCTAPLLVDRQRSKAVSNDSKEIVRMIVTAKASAAELEQGRQVDLLPEELRNEIEETNRWTYDLLSNAVYRAGFATSQEAFARACRDVAEGLQRIEELLAERTFLCGDRITEADVMLLPCAARFDAAYASLFLRGSCGLWREGPHRRRWLQRCWALPRVAETVDVRRCQESYFRTLFPLNPSQILPVPSFNPDALGPVVQGNLDEDSIFHWRKLR</sequence>
<proteinExistence type="predicted"/>
<accession>A0ABP0HS75</accession>
<dbReference type="SUPFAM" id="SSF47616">
    <property type="entry name" value="GST C-terminal domain-like"/>
    <property type="match status" value="1"/>
</dbReference>
<dbReference type="Pfam" id="PF13409">
    <property type="entry name" value="GST_N_2"/>
    <property type="match status" value="1"/>
</dbReference>
<dbReference type="Gene3D" id="1.20.1050.10">
    <property type="match status" value="1"/>
</dbReference>
<dbReference type="InterPro" id="IPR010987">
    <property type="entry name" value="Glutathione-S-Trfase_C-like"/>
</dbReference>
<feature type="domain" description="GST C-terminal" evidence="2">
    <location>
        <begin position="282"/>
        <end position="417"/>
    </location>
</feature>
<evidence type="ECO:0000256" key="1">
    <source>
        <dbReference type="SAM" id="MobiDB-lite"/>
    </source>
</evidence>
<feature type="region of interest" description="Disordered" evidence="1">
    <location>
        <begin position="1"/>
        <end position="20"/>
    </location>
</feature>
<dbReference type="EMBL" id="CAXAMM010001570">
    <property type="protein sequence ID" value="CAK8992537.1"/>
    <property type="molecule type" value="Genomic_DNA"/>
</dbReference>
<dbReference type="Gene3D" id="3.40.30.10">
    <property type="entry name" value="Glutaredoxin"/>
    <property type="match status" value="1"/>
</dbReference>
<dbReference type="InterPro" id="IPR016639">
    <property type="entry name" value="GST_Omega/GSH"/>
</dbReference>
<dbReference type="Proteomes" id="UP001642464">
    <property type="component" value="Unassembled WGS sequence"/>
</dbReference>
<dbReference type="InterPro" id="IPR036282">
    <property type="entry name" value="Glutathione-S-Trfase_C_sf"/>
</dbReference>
<name>A0ABP0HS75_9DINO</name>
<gene>
    <name evidence="3" type="ORF">SCF082_LOCUS3144</name>
</gene>
<evidence type="ECO:0000259" key="2">
    <source>
        <dbReference type="PROSITE" id="PS50405"/>
    </source>
</evidence>
<dbReference type="PROSITE" id="PS50405">
    <property type="entry name" value="GST_CTER"/>
    <property type="match status" value="1"/>
</dbReference>
<evidence type="ECO:0000313" key="4">
    <source>
        <dbReference type="Proteomes" id="UP001642464"/>
    </source>
</evidence>
<keyword evidence="4" id="KW-1185">Reference proteome</keyword>
<dbReference type="PANTHER" id="PTHR32419">
    <property type="entry name" value="GLUTATHIONYL-HYDROQUINONE REDUCTASE"/>
    <property type="match status" value="1"/>
</dbReference>
<protein>
    <submittedName>
        <fullName evidence="3">Glutathione S-transferase omega-like 2 (Glutathione-dependent dehydroascorbate reductase)</fullName>
    </submittedName>
</protein>
<dbReference type="PANTHER" id="PTHR32419:SF6">
    <property type="entry name" value="GLUTATHIONE S-TRANSFERASE OMEGA-LIKE 1-RELATED"/>
    <property type="match status" value="1"/>
</dbReference>
<evidence type="ECO:0000313" key="3">
    <source>
        <dbReference type="EMBL" id="CAK8992537.1"/>
    </source>
</evidence>
<organism evidence="3 4">
    <name type="scientific">Durusdinium trenchii</name>
    <dbReference type="NCBI Taxonomy" id="1381693"/>
    <lineage>
        <taxon>Eukaryota</taxon>
        <taxon>Sar</taxon>
        <taxon>Alveolata</taxon>
        <taxon>Dinophyceae</taxon>
        <taxon>Suessiales</taxon>
        <taxon>Symbiodiniaceae</taxon>
        <taxon>Durusdinium</taxon>
    </lineage>
</organism>
<comment type="caution">
    <text evidence="3">The sequence shown here is derived from an EMBL/GenBank/DDBJ whole genome shotgun (WGS) entry which is preliminary data.</text>
</comment>
<reference evidence="3 4" key="1">
    <citation type="submission" date="2024-02" db="EMBL/GenBank/DDBJ databases">
        <authorList>
            <person name="Chen Y."/>
            <person name="Shah S."/>
            <person name="Dougan E. K."/>
            <person name="Thang M."/>
            <person name="Chan C."/>
        </authorList>
    </citation>
    <scope>NUCLEOTIDE SEQUENCE [LARGE SCALE GENOMIC DNA]</scope>
</reference>
<dbReference type="Pfam" id="PF13410">
    <property type="entry name" value="GST_C_2"/>
    <property type="match status" value="1"/>
</dbReference>
<dbReference type="InterPro" id="IPR004045">
    <property type="entry name" value="Glutathione_S-Trfase_N"/>
</dbReference>